<dbReference type="Proteomes" id="UP000034189">
    <property type="component" value="Chromosome"/>
</dbReference>
<dbReference type="OrthoDB" id="2519014at2"/>
<accession>A0A0F7CJ58</accession>
<dbReference type="Pfam" id="PF01609">
    <property type="entry name" value="DDE_Tnp_1"/>
    <property type="match status" value="1"/>
</dbReference>
<dbReference type="InterPro" id="IPR002559">
    <property type="entry name" value="Transposase_11"/>
</dbReference>
<dbReference type="GO" id="GO:0003677">
    <property type="term" value="F:DNA binding"/>
    <property type="evidence" value="ECO:0007669"/>
    <property type="project" value="InterPro"/>
</dbReference>
<dbReference type="InterPro" id="IPR012337">
    <property type="entry name" value="RNaseH-like_sf"/>
</dbReference>
<evidence type="ECO:0000259" key="1">
    <source>
        <dbReference type="Pfam" id="PF01609"/>
    </source>
</evidence>
<name>A0A0F7CJ58_PAEDU</name>
<protein>
    <recommendedName>
        <fullName evidence="1">Transposase IS4-like domain-containing protein</fullName>
    </recommendedName>
</protein>
<reference evidence="2 3" key="2">
    <citation type="journal article" date="2016" name="Genome Announc.">
        <title>Genome Sequence of a Gram-Positive Diazotroph, Paenibacillus durus Type Strain ATCC 35681.</title>
        <authorList>
            <person name="Halim M.A."/>
            <person name="Rahman A.Y."/>
            <person name="Sim K.S."/>
            <person name="Yam H.C."/>
            <person name="Rahim A.A."/>
            <person name="Ghazali A.H."/>
            <person name="Najimudin N."/>
        </authorList>
    </citation>
    <scope>NUCLEOTIDE SEQUENCE [LARGE SCALE GENOMIC DNA]</scope>
    <source>
        <strain evidence="2 3">ATCC 35681</strain>
    </source>
</reference>
<dbReference type="RefSeq" id="WP_025694459.1">
    <property type="nucleotide sequence ID" value="NZ_ASQQ01000132.1"/>
</dbReference>
<feature type="domain" description="Transposase IS4-like" evidence="1">
    <location>
        <begin position="127"/>
        <end position="184"/>
    </location>
</feature>
<evidence type="ECO:0000313" key="3">
    <source>
        <dbReference type="Proteomes" id="UP000034189"/>
    </source>
</evidence>
<dbReference type="EMBL" id="CP011114">
    <property type="protein sequence ID" value="AKG35305.1"/>
    <property type="molecule type" value="Genomic_DNA"/>
</dbReference>
<dbReference type="PATRIC" id="fig|1333534.5.peg.2777"/>
<dbReference type="GO" id="GO:0004803">
    <property type="term" value="F:transposase activity"/>
    <property type="evidence" value="ECO:0007669"/>
    <property type="project" value="InterPro"/>
</dbReference>
<dbReference type="HOGENOM" id="CLU_1353542_0_0_9"/>
<gene>
    <name evidence="2" type="ORF">VK70_12575</name>
</gene>
<evidence type="ECO:0000313" key="2">
    <source>
        <dbReference type="EMBL" id="AKG35305.1"/>
    </source>
</evidence>
<dbReference type="SUPFAM" id="SSF53098">
    <property type="entry name" value="Ribonuclease H-like"/>
    <property type="match status" value="1"/>
</dbReference>
<reference evidence="2 3" key="1">
    <citation type="submission" date="2015-03" db="EMBL/GenBank/DDBJ databases">
        <authorList>
            <person name="Abdul Halim M."/>
        </authorList>
    </citation>
    <scope>NUCLEOTIDE SEQUENCE [LARGE SCALE GENOMIC DNA]</scope>
    <source>
        <strain evidence="2 3">ATCC 35681</strain>
    </source>
</reference>
<dbReference type="AlphaFoldDB" id="A0A0F7CJ58"/>
<sequence length="202" mass="23520">MIQFYEKDSLLERMFGGQNITQSVFSRFMVSSYAWQAFNLKRVAKLQEQEETMLKDDDVIALDTLVEHNHAKNMPFIYRLWDHCSKVYVNAMNRVVLHVVKANGFQYPLLYAIWKQDNGESEPSSKLHLALNLLQQVKDNLLGTAKCWVAMDSWYLAKDLYLGIEGLGFHWVSRAKSNMTLYRKVNAPVNIWLGPVRKLYIP</sequence>
<dbReference type="GO" id="GO:0006313">
    <property type="term" value="P:DNA transposition"/>
    <property type="evidence" value="ECO:0007669"/>
    <property type="project" value="InterPro"/>
</dbReference>
<organism evidence="2 3">
    <name type="scientific">Paenibacillus durus ATCC 35681</name>
    <dbReference type="NCBI Taxonomy" id="1333534"/>
    <lineage>
        <taxon>Bacteria</taxon>
        <taxon>Bacillati</taxon>
        <taxon>Bacillota</taxon>
        <taxon>Bacilli</taxon>
        <taxon>Bacillales</taxon>
        <taxon>Paenibacillaceae</taxon>
        <taxon>Paenibacillus</taxon>
    </lineage>
</organism>
<proteinExistence type="predicted"/>